<evidence type="ECO:0000256" key="6">
    <source>
        <dbReference type="SAM" id="SignalP"/>
    </source>
</evidence>
<reference evidence="7" key="1">
    <citation type="journal article" date="2021" name="Sci. Rep.">
        <title>Diploid genomic architecture of Nitzschia inconspicua, an elite biomass production diatom.</title>
        <authorList>
            <person name="Oliver A."/>
            <person name="Podell S."/>
            <person name="Pinowska A."/>
            <person name="Traller J.C."/>
            <person name="Smith S.R."/>
            <person name="McClure R."/>
            <person name="Beliaev A."/>
            <person name="Bohutskyi P."/>
            <person name="Hill E.A."/>
            <person name="Rabines A."/>
            <person name="Zheng H."/>
            <person name="Allen L.Z."/>
            <person name="Kuo A."/>
            <person name="Grigoriev I.V."/>
            <person name="Allen A.E."/>
            <person name="Hazlebeck D."/>
            <person name="Allen E.E."/>
        </authorList>
    </citation>
    <scope>NUCLEOTIDE SEQUENCE</scope>
    <source>
        <strain evidence="7">Hildebrandi</strain>
    </source>
</reference>
<keyword evidence="4" id="KW-0934">Plastid</keyword>
<feature type="signal peptide" evidence="6">
    <location>
        <begin position="1"/>
        <end position="22"/>
    </location>
</feature>
<dbReference type="EMBL" id="JAGRRH010000008">
    <property type="protein sequence ID" value="KAG7365690.1"/>
    <property type="molecule type" value="Genomic_DNA"/>
</dbReference>
<comment type="caution">
    <text evidence="7">The sequence shown here is derived from an EMBL/GenBank/DDBJ whole genome shotgun (WGS) entry which is preliminary data.</text>
</comment>
<evidence type="ECO:0000313" key="8">
    <source>
        <dbReference type="EMBL" id="KAG7359365.1"/>
    </source>
</evidence>
<dbReference type="GO" id="GO:0009507">
    <property type="term" value="C:chloroplast"/>
    <property type="evidence" value="ECO:0007669"/>
    <property type="project" value="UniProtKB-SubCell"/>
</dbReference>
<evidence type="ECO:0000256" key="5">
    <source>
        <dbReference type="ARBA" id="ARBA00023243"/>
    </source>
</evidence>
<keyword evidence="6" id="KW-0732">Signal</keyword>
<dbReference type="Pfam" id="PF00504">
    <property type="entry name" value="Chloroa_b-bind"/>
    <property type="match status" value="1"/>
</dbReference>
<evidence type="ECO:0000256" key="3">
    <source>
        <dbReference type="ARBA" id="ARBA00022528"/>
    </source>
</evidence>
<comment type="similarity">
    <text evidence="2">Belongs to the fucoxanthin chlorophyll protein family.</text>
</comment>
<evidence type="ECO:0000313" key="7">
    <source>
        <dbReference type="EMBL" id="KAG7338220.1"/>
    </source>
</evidence>
<feature type="chain" id="PRO_5039882930" evidence="6">
    <location>
        <begin position="23"/>
        <end position="187"/>
    </location>
</feature>
<dbReference type="AlphaFoldDB" id="A0A9K3K7U1"/>
<sequence length="187" mass="20684">MKTFSISLTLATLACAASSTLAFVPAATSPRASFLRLSMSTTMPPRSELKGYYTSLTERNEQLDKTTDRKMVASEMGAVYVTLGLADNLDGFVLYERIRNQTLSFGHVGRSCEDVDYFPGNLNFDPLGLYPKDKKGQLEMQAKEIRNGRLARLPSLDLLHKSSSKAMVSSTIPPSFSNLLFVKQQED</sequence>
<accession>A0A9K3K7U1</accession>
<protein>
    <submittedName>
        <fullName evidence="7">Chlorophyll A-B binding protein</fullName>
    </submittedName>
</protein>
<evidence type="ECO:0000256" key="2">
    <source>
        <dbReference type="ARBA" id="ARBA00005933"/>
    </source>
</evidence>
<keyword evidence="5" id="KW-0437">Light-harvesting polypeptide</keyword>
<dbReference type="EMBL" id="JAGRRH010000013">
    <property type="protein sequence ID" value="KAG7359365.1"/>
    <property type="molecule type" value="Genomic_DNA"/>
</dbReference>
<evidence type="ECO:0000256" key="1">
    <source>
        <dbReference type="ARBA" id="ARBA00004229"/>
    </source>
</evidence>
<dbReference type="Proteomes" id="UP000693970">
    <property type="component" value="Unassembled WGS sequence"/>
</dbReference>
<proteinExistence type="inferred from homology"/>
<evidence type="ECO:0000313" key="9">
    <source>
        <dbReference type="EMBL" id="KAG7365690.1"/>
    </source>
</evidence>
<dbReference type="OrthoDB" id="423598at2759"/>
<dbReference type="GO" id="GO:0030076">
    <property type="term" value="C:light-harvesting complex"/>
    <property type="evidence" value="ECO:0007669"/>
    <property type="project" value="UniProtKB-KW"/>
</dbReference>
<dbReference type="InterPro" id="IPR022796">
    <property type="entry name" value="Chloroa_b-bind"/>
</dbReference>
<reference evidence="7" key="2">
    <citation type="submission" date="2021-04" db="EMBL/GenBank/DDBJ databases">
        <authorList>
            <person name="Podell S."/>
        </authorList>
    </citation>
    <scope>NUCLEOTIDE SEQUENCE</scope>
    <source>
        <strain evidence="7">Hildebrandi</strain>
    </source>
</reference>
<gene>
    <name evidence="7" type="ORF">IV203_002625</name>
    <name evidence="9" type="ORF">IV203_025131</name>
    <name evidence="8" type="ORF">IV203_034463</name>
</gene>
<dbReference type="EMBL" id="JAGRRH010000062">
    <property type="protein sequence ID" value="KAG7338220.1"/>
    <property type="molecule type" value="Genomic_DNA"/>
</dbReference>
<evidence type="ECO:0000256" key="4">
    <source>
        <dbReference type="ARBA" id="ARBA00022640"/>
    </source>
</evidence>
<name>A0A9K3K7U1_9STRA</name>
<evidence type="ECO:0000313" key="10">
    <source>
        <dbReference type="Proteomes" id="UP000693970"/>
    </source>
</evidence>
<organism evidence="7 10">
    <name type="scientific">Nitzschia inconspicua</name>
    <dbReference type="NCBI Taxonomy" id="303405"/>
    <lineage>
        <taxon>Eukaryota</taxon>
        <taxon>Sar</taxon>
        <taxon>Stramenopiles</taxon>
        <taxon>Ochrophyta</taxon>
        <taxon>Bacillariophyta</taxon>
        <taxon>Bacillariophyceae</taxon>
        <taxon>Bacillariophycidae</taxon>
        <taxon>Bacillariales</taxon>
        <taxon>Bacillariaceae</taxon>
        <taxon>Nitzschia</taxon>
    </lineage>
</organism>
<dbReference type="PROSITE" id="PS51257">
    <property type="entry name" value="PROKAR_LIPOPROTEIN"/>
    <property type="match status" value="1"/>
</dbReference>
<keyword evidence="3" id="KW-0150">Chloroplast</keyword>
<keyword evidence="10" id="KW-1185">Reference proteome</keyword>
<comment type="subcellular location">
    <subcellularLocation>
        <location evidence="1">Plastid</location>
        <location evidence="1">Chloroplast</location>
    </subcellularLocation>
</comment>